<name>A0A915PL09_9BILA</name>
<dbReference type="InterPro" id="IPR006150">
    <property type="entry name" value="Cys_repeat_1"/>
</dbReference>
<proteinExistence type="predicted"/>
<keyword evidence="2" id="KW-1185">Reference proteome</keyword>
<dbReference type="Pfam" id="PF14625">
    <property type="entry name" value="Lustrin_cystein"/>
    <property type="match status" value="13"/>
</dbReference>
<evidence type="ECO:0000313" key="3">
    <source>
        <dbReference type="WBParaSite" id="sdigi.contig122.g4781.t1"/>
    </source>
</evidence>
<dbReference type="InterPro" id="IPR002223">
    <property type="entry name" value="Kunitz_BPTI"/>
</dbReference>
<dbReference type="Proteomes" id="UP000887581">
    <property type="component" value="Unplaced"/>
</dbReference>
<dbReference type="PROSITE" id="PS00280">
    <property type="entry name" value="BPTI_KUNITZ_1"/>
    <property type="match status" value="2"/>
</dbReference>
<feature type="domain" description="BPTI/Kunitz inhibitor" evidence="1">
    <location>
        <begin position="729"/>
        <end position="781"/>
    </location>
</feature>
<dbReference type="PANTHER" id="PTHR46339:SF7">
    <property type="entry name" value="BPTI_KUNITZ INHIBITOR DOMAIN-CONTAINING PROTEIN"/>
    <property type="match status" value="1"/>
</dbReference>
<dbReference type="InterPro" id="IPR036880">
    <property type="entry name" value="Kunitz_BPTI_sf"/>
</dbReference>
<feature type="domain" description="BPTI/Kunitz inhibitor" evidence="1">
    <location>
        <begin position="325"/>
        <end position="384"/>
    </location>
</feature>
<organism evidence="2 3">
    <name type="scientific">Setaria digitata</name>
    <dbReference type="NCBI Taxonomy" id="48799"/>
    <lineage>
        <taxon>Eukaryota</taxon>
        <taxon>Metazoa</taxon>
        <taxon>Ecdysozoa</taxon>
        <taxon>Nematoda</taxon>
        <taxon>Chromadorea</taxon>
        <taxon>Rhabditida</taxon>
        <taxon>Spirurina</taxon>
        <taxon>Spiruromorpha</taxon>
        <taxon>Filarioidea</taxon>
        <taxon>Setariidae</taxon>
        <taxon>Setaria</taxon>
    </lineage>
</organism>
<sequence length="1457" mass="162632">MEEVYNEDKLSDGLTWASGTICRISNQCDQCRLLSAGQKCFKDKRYEHLFCDMIINRIDIYTNSYLYCDQNKNELIVKHCAPGEHFENGTCSADHQRYKREGVAGAGRVGDYCAFNSDCLNGMFCSSGTCSCRNNFVAVYGYCYLRKNLGENGCQYSEQCSAAWPGARCEENKCECPSDVNGIPYVQARTRDGIVCILLSGEDGDPVPKCPLPEYDDDLLTMPVSQLRNPAMTDPDDYDVPSGEHINPLQFCSSTSTNYKTFIANGGGACTYATEPYQPENGIYIADIYECVSVPLNDVKLAMKGIYDIHPQADGICCPNRAFTCIQPKHEANPNAAESTGVRPRWWFNSVTGTCEQFMWDPWDDSEIQSPNNFKTREHCESYCRDTCKRGSPEYSTSNEKLISNCQTTASCSSNYHCKTIGWRQFCCPTDRSICSAAGGRLTDTSRHTNFDPGYSMKRTFNLNYERSIRYYYDWEQNRCKAFTYNGAFGNFNNFKTSIECETFCERFQCKYGMPLKIKQINQQCNSNNDCPSTYECQMDYNICCPRPQAICSQPLRIGNCKQNIRRYWYNGAIGACEMFQYSGCHGNDNNFETMIECQNTCENTIPKPQCPQGDAYKDYQGNYIVCSISDGCPLNYECYFDGYVWGCCPTKTYTCCGGNSNNFLTYESCESYCSVSSCPNGGIPERNEFGQQIACSSAVTCPATHECTSIISGNSILNRCCPTRAYICSLPLQQGNLCNTSTTSRFYFNTITKTCTKFTYNGCGDNLNNFATLEQCNNFCFSSACDSGDTVYLNPRTRTPLECKIDVSSSCPSNFTCTYDKLLDKNVCCGATDMGVCPEGEKAYINVSNISVRECLINASNSCPINYLCRLHAQTNRHFCCTSISTEVCPRGKALYKDPSSKLSIRCIINSKSDQCPLGYSCLSDVPGALQSYCCSSNYLCPNQAKFYVEMISELPRTCELNASFNSCPVDYACQSMQAGVTAGYCCETDNATMSDGCPPNKYVYVKDNHVISCDPFNLTVNTCPDGYSCQWSLPKRRYQCCGTTTGITEMTSLGCPKNQVAYRDAVTNGPKVCTIIGQNCPLGYFCQFSTINNQFQCCGISNGCQNEQVVFVGKNGKPESCIPGQTICPVGYSCQETSNKSYFCCTIDSNRMCAKEEILIEGECLEQVEPGDLCIDDKQCLRGSRCLEGICECPNGLVFQKGKCVANETKTIKCPIYGQRPYQEKRSGKDYFKVRYCLPLKNDCPKGYSCQYSRDADRNICCGNSDTNNSGSISKSKSLSAWKQSQIATAVCDNGIPYTLKGVPQTCTEKLCPTDYECIFSKNAQNYFCCLKKIKQEIQDDGCPSGKALLFPATGTPLLCNNGEQNFCPNGYRCLRNNLSNGYQCCTISNFYSFKEEFTTNNPISRFYGAFFNKAPCPQNQVQVKRYMNGQYIDRCEDRCPAYQTAIGGFCKDIA</sequence>
<feature type="domain" description="BPTI/Kunitz inhibitor" evidence="1">
    <location>
        <begin position="552"/>
        <end position="602"/>
    </location>
</feature>
<dbReference type="Pfam" id="PF01683">
    <property type="entry name" value="EB"/>
    <property type="match status" value="2"/>
</dbReference>
<evidence type="ECO:0000259" key="1">
    <source>
        <dbReference type="PROSITE" id="PS50279"/>
    </source>
</evidence>
<dbReference type="GO" id="GO:0004867">
    <property type="term" value="F:serine-type endopeptidase inhibitor activity"/>
    <property type="evidence" value="ECO:0007669"/>
    <property type="project" value="InterPro"/>
</dbReference>
<accession>A0A915PL09</accession>
<dbReference type="PRINTS" id="PR00759">
    <property type="entry name" value="BASICPTASE"/>
</dbReference>
<dbReference type="Pfam" id="PF00014">
    <property type="entry name" value="Kunitz_BPTI"/>
    <property type="match status" value="4"/>
</dbReference>
<protein>
    <submittedName>
        <fullName evidence="3">BPTI/Kunitz inhibitor domain-containing protein</fullName>
    </submittedName>
</protein>
<feature type="domain" description="BPTI/Kunitz inhibitor" evidence="1">
    <location>
        <begin position="470"/>
        <end position="505"/>
    </location>
</feature>
<reference evidence="3" key="1">
    <citation type="submission" date="2022-11" db="UniProtKB">
        <authorList>
            <consortium name="WormBaseParasite"/>
        </authorList>
    </citation>
    <scope>IDENTIFICATION</scope>
</reference>
<dbReference type="SMART" id="SM00289">
    <property type="entry name" value="WR1"/>
    <property type="match status" value="15"/>
</dbReference>
<dbReference type="SUPFAM" id="SSF57362">
    <property type="entry name" value="BPTI-like"/>
    <property type="match status" value="4"/>
</dbReference>
<feature type="domain" description="BPTI/Kunitz inhibitor" evidence="1">
    <location>
        <begin position="640"/>
        <end position="674"/>
    </location>
</feature>
<dbReference type="WBParaSite" id="sdigi.contig122.g4781.t1">
    <property type="protein sequence ID" value="sdigi.contig122.g4781.t1"/>
    <property type="gene ID" value="sdigi.contig122.g4781"/>
</dbReference>
<dbReference type="InterPro" id="IPR020901">
    <property type="entry name" value="Prtase_inh_Kunz-CS"/>
</dbReference>
<dbReference type="PANTHER" id="PTHR46339">
    <property type="entry name" value="PROTEIN CBG15282-RELATED"/>
    <property type="match status" value="1"/>
</dbReference>
<dbReference type="InterPro" id="IPR028150">
    <property type="entry name" value="Lustrin_cystein"/>
</dbReference>
<evidence type="ECO:0000313" key="2">
    <source>
        <dbReference type="Proteomes" id="UP000887581"/>
    </source>
</evidence>
<dbReference type="InterPro" id="IPR006149">
    <property type="entry name" value="EB_dom"/>
</dbReference>
<dbReference type="SMART" id="SM00131">
    <property type="entry name" value="KU"/>
    <property type="match status" value="4"/>
</dbReference>
<dbReference type="CDD" id="cd00109">
    <property type="entry name" value="Kunitz-type"/>
    <property type="match status" value="3"/>
</dbReference>
<dbReference type="PROSITE" id="PS50279">
    <property type="entry name" value="BPTI_KUNITZ_2"/>
    <property type="match status" value="5"/>
</dbReference>
<dbReference type="Gene3D" id="4.10.410.10">
    <property type="entry name" value="Pancreatic trypsin inhibitor Kunitz domain"/>
    <property type="match status" value="4"/>
</dbReference>
<dbReference type="InterPro" id="IPR053014">
    <property type="entry name" value="Cuticle_assoc_divergent"/>
</dbReference>